<gene>
    <name evidence="2" type="ORF">CRH09_26795</name>
</gene>
<evidence type="ECO:0000313" key="3">
    <source>
        <dbReference type="Proteomes" id="UP000221961"/>
    </source>
</evidence>
<proteinExistence type="predicted"/>
<evidence type="ECO:0000259" key="1">
    <source>
        <dbReference type="Pfam" id="PF00668"/>
    </source>
</evidence>
<dbReference type="GO" id="GO:0003824">
    <property type="term" value="F:catalytic activity"/>
    <property type="evidence" value="ECO:0007669"/>
    <property type="project" value="InterPro"/>
</dbReference>
<accession>A0A291RPJ5</accession>
<dbReference type="InterPro" id="IPR023213">
    <property type="entry name" value="CAT-like_dom_sf"/>
</dbReference>
<organism evidence="2 3">
    <name type="scientific">Nocardia terpenica</name>
    <dbReference type="NCBI Taxonomy" id="455432"/>
    <lineage>
        <taxon>Bacteria</taxon>
        <taxon>Bacillati</taxon>
        <taxon>Actinomycetota</taxon>
        <taxon>Actinomycetes</taxon>
        <taxon>Mycobacteriales</taxon>
        <taxon>Nocardiaceae</taxon>
        <taxon>Nocardia</taxon>
    </lineage>
</organism>
<dbReference type="KEGG" id="ntp:CRH09_26795"/>
<dbReference type="Gene3D" id="3.30.559.10">
    <property type="entry name" value="Chloramphenicol acetyltransferase-like domain"/>
    <property type="match status" value="1"/>
</dbReference>
<feature type="domain" description="Condensation" evidence="1">
    <location>
        <begin position="63"/>
        <end position="341"/>
    </location>
</feature>
<dbReference type="SUPFAM" id="SSF52777">
    <property type="entry name" value="CoA-dependent acyltransferases"/>
    <property type="match status" value="2"/>
</dbReference>
<dbReference type="AlphaFoldDB" id="A0A291RPJ5"/>
<dbReference type="Pfam" id="PF00668">
    <property type="entry name" value="Condensation"/>
    <property type="match status" value="1"/>
</dbReference>
<evidence type="ECO:0000313" key="2">
    <source>
        <dbReference type="EMBL" id="ATL69245.1"/>
    </source>
</evidence>
<dbReference type="EMBL" id="CP023778">
    <property type="protein sequence ID" value="ATL69245.1"/>
    <property type="molecule type" value="Genomic_DNA"/>
</dbReference>
<reference evidence="2 3" key="1">
    <citation type="submission" date="2017-10" db="EMBL/GenBank/DDBJ databases">
        <title>Comparative genomics between pathogenic Norcardia.</title>
        <authorList>
            <person name="Zeng L."/>
        </authorList>
    </citation>
    <scope>NUCLEOTIDE SEQUENCE [LARGE SCALE GENOMIC DNA]</scope>
    <source>
        <strain evidence="2 3">NC_YFY_NT001</strain>
    </source>
</reference>
<name>A0A291RPJ5_9NOCA</name>
<protein>
    <recommendedName>
        <fullName evidence="1">Condensation domain-containing protein</fullName>
    </recommendedName>
</protein>
<dbReference type="InterPro" id="IPR001242">
    <property type="entry name" value="Condensation_dom"/>
</dbReference>
<dbReference type="GO" id="GO:0008610">
    <property type="term" value="P:lipid biosynthetic process"/>
    <property type="evidence" value="ECO:0007669"/>
    <property type="project" value="UniProtKB-ARBA"/>
</dbReference>
<dbReference type="Gene3D" id="3.30.559.30">
    <property type="entry name" value="Nonribosomal peptide synthetase, condensation domain"/>
    <property type="match status" value="1"/>
</dbReference>
<dbReference type="Proteomes" id="UP000221961">
    <property type="component" value="Chromosome"/>
</dbReference>
<sequence>MRIGGVKDVLRARSRPIVVTPTAESIRAARRAPVSPVRPTFLQVDHLRASAAGPVESTYLGMVTTIGEALDLDVLVAVIADFVAAHDGLRTWFDRDDPQFARHVVDSSVLEFEATELPDPVTGPDWTADLMQYFEVAVSPFAWPGLATAAIPGSGGFDLVFVADHAFSDGISQALAALELGDRYRERLAGRTTVRRAASGSSLEYAAYERVRAGGAVADDVYPYWERALGDAHFRLPKPMFDLGVASGERCRRRLRTWTLLDPQQTRAFDAAIVQRGATMSMALFGALALAEYELTARERFWSLNVLATRFGPRFATTQGWLCNFVPVSFTIPVRPDFAGTSSAARNALECGRRMSVLPAQAAVARLLNSGRGGELVEQEPNFVTLLDLRQPAAAQSPGADTRIFTADGTTSAVSIWVGRNESEYFLTVGAPDTPIAWRQLSDYARRLRHVLVAIAITGDYCSERALTAGSGSGS</sequence>